<dbReference type="InterPro" id="IPR036388">
    <property type="entry name" value="WH-like_DNA-bd_sf"/>
</dbReference>
<dbReference type="InterPro" id="IPR036866">
    <property type="entry name" value="RibonucZ/Hydroxyglut_hydro"/>
</dbReference>
<organism evidence="2 3">
    <name type="scientific">Pseudoteredinibacter isoporae</name>
    <dbReference type="NCBI Taxonomy" id="570281"/>
    <lineage>
        <taxon>Bacteria</taxon>
        <taxon>Pseudomonadati</taxon>
        <taxon>Pseudomonadota</taxon>
        <taxon>Gammaproteobacteria</taxon>
        <taxon>Cellvibrionales</taxon>
        <taxon>Cellvibrionaceae</taxon>
        <taxon>Pseudoteredinibacter</taxon>
    </lineage>
</organism>
<evidence type="ECO:0000313" key="3">
    <source>
        <dbReference type="Proteomes" id="UP000528457"/>
    </source>
</evidence>
<dbReference type="Gene3D" id="1.10.10.10">
    <property type="entry name" value="Winged helix-like DNA-binding domain superfamily/Winged helix DNA-binding domain"/>
    <property type="match status" value="1"/>
</dbReference>
<evidence type="ECO:0000313" key="2">
    <source>
        <dbReference type="EMBL" id="MBB6522795.1"/>
    </source>
</evidence>
<proteinExistence type="predicted"/>
<gene>
    <name evidence="2" type="ORF">HNR48_003080</name>
</gene>
<dbReference type="InParanoid" id="A0A7X0MX12"/>
<dbReference type="Pfam" id="PF17778">
    <property type="entry name" value="WHD_BLACT"/>
    <property type="match status" value="1"/>
</dbReference>
<dbReference type="InterPro" id="IPR041516">
    <property type="entry name" value="LACTB2_WH"/>
</dbReference>
<comment type="caution">
    <text evidence="2">The sequence shown here is derived from an EMBL/GenBank/DDBJ whole genome shotgun (WGS) entry which is preliminary data.</text>
</comment>
<dbReference type="Proteomes" id="UP000528457">
    <property type="component" value="Unassembled WGS sequence"/>
</dbReference>
<dbReference type="InterPro" id="IPR050662">
    <property type="entry name" value="Sec-metab_biosynth-thioest"/>
</dbReference>
<feature type="domain" description="Metallo-beta-lactamase" evidence="1">
    <location>
        <begin position="40"/>
        <end position="203"/>
    </location>
</feature>
<dbReference type="GO" id="GO:0016787">
    <property type="term" value="F:hydrolase activity"/>
    <property type="evidence" value="ECO:0007669"/>
    <property type="project" value="UniProtKB-KW"/>
</dbReference>
<dbReference type="Pfam" id="PF00753">
    <property type="entry name" value="Lactamase_B"/>
    <property type="match status" value="1"/>
</dbReference>
<dbReference type="PANTHER" id="PTHR23131:SF0">
    <property type="entry name" value="ENDORIBONUCLEASE LACTB2"/>
    <property type="match status" value="1"/>
</dbReference>
<dbReference type="CDD" id="cd16278">
    <property type="entry name" value="metallo-hydrolase-like_MBL-fold"/>
    <property type="match status" value="1"/>
</dbReference>
<dbReference type="Gene3D" id="3.60.15.10">
    <property type="entry name" value="Ribonuclease Z/Hydroxyacylglutathione hydrolase-like"/>
    <property type="match status" value="1"/>
</dbReference>
<accession>A0A7X0MX12</accession>
<name>A0A7X0MX12_9GAMM</name>
<dbReference type="AlphaFoldDB" id="A0A7X0MX12"/>
<dbReference type="SUPFAM" id="SSF56281">
    <property type="entry name" value="Metallo-hydrolase/oxidoreductase"/>
    <property type="match status" value="1"/>
</dbReference>
<dbReference type="SMART" id="SM00849">
    <property type="entry name" value="Lactamase_B"/>
    <property type="match status" value="1"/>
</dbReference>
<dbReference type="InterPro" id="IPR001279">
    <property type="entry name" value="Metallo-B-lactamas"/>
</dbReference>
<sequence>MAHLKSKLLEIDIEPGAVSEVSPLLRRVTAPNPSVMTGPGTNAYIVGRKELAIIDPGPSISSHVSAMLEGCSGARLRWIIVTHTHPDHSPAAMLLAEATGAELVGAMIENDGHQDTSFQADRQLQDGDVFANDEFTLRAVHTPGHVGNHYCFFLEEEKTLFTGDHIMQGTTVVVIPPSGDMADYLHSLEKLKTLNAEYLAPAHGHVMLDADSVIQGLIDHRLAREAKVVSAFEKCSSGTLDQLLPLVYDDVDPKVLPVAKIALWSHLLKLETDGRASKQAGATIEQEIWSLTGSA</sequence>
<reference evidence="2 3" key="1">
    <citation type="submission" date="2020-08" db="EMBL/GenBank/DDBJ databases">
        <title>Genomic Encyclopedia of Type Strains, Phase IV (KMG-IV): sequencing the most valuable type-strain genomes for metagenomic binning, comparative biology and taxonomic classification.</title>
        <authorList>
            <person name="Goeker M."/>
        </authorList>
    </citation>
    <scope>NUCLEOTIDE SEQUENCE [LARGE SCALE GENOMIC DNA]</scope>
    <source>
        <strain evidence="2 3">DSM 22368</strain>
    </source>
</reference>
<dbReference type="RefSeq" id="WP_243749506.1">
    <property type="nucleotide sequence ID" value="NZ_JAAONY010000002.1"/>
</dbReference>
<keyword evidence="3" id="KW-1185">Reference proteome</keyword>
<keyword evidence="2" id="KW-0378">Hydrolase</keyword>
<dbReference type="EMBL" id="JACHHT010000002">
    <property type="protein sequence ID" value="MBB6522795.1"/>
    <property type="molecule type" value="Genomic_DNA"/>
</dbReference>
<dbReference type="PANTHER" id="PTHR23131">
    <property type="entry name" value="ENDORIBONUCLEASE LACTB2"/>
    <property type="match status" value="1"/>
</dbReference>
<evidence type="ECO:0000259" key="1">
    <source>
        <dbReference type="SMART" id="SM00849"/>
    </source>
</evidence>
<protein>
    <submittedName>
        <fullName evidence="2">Glyoxylase-like metal-dependent hydrolase (Beta-lactamase superfamily II)</fullName>
    </submittedName>
</protein>